<evidence type="ECO:0000313" key="8">
    <source>
        <dbReference type="Proteomes" id="UP000294546"/>
    </source>
</evidence>
<organism evidence="7 8">
    <name type="scientific">Marinobacterium mangrovicola</name>
    <dbReference type="NCBI Taxonomy" id="1476959"/>
    <lineage>
        <taxon>Bacteria</taxon>
        <taxon>Pseudomonadati</taxon>
        <taxon>Pseudomonadota</taxon>
        <taxon>Gammaproteobacteria</taxon>
        <taxon>Oceanospirillales</taxon>
        <taxon>Oceanospirillaceae</taxon>
        <taxon>Marinobacterium</taxon>
    </lineage>
</organism>
<dbReference type="GO" id="GO:0016987">
    <property type="term" value="F:sigma factor activity"/>
    <property type="evidence" value="ECO:0007669"/>
    <property type="project" value="UniProtKB-KW"/>
</dbReference>
<evidence type="ECO:0000256" key="2">
    <source>
        <dbReference type="ARBA" id="ARBA00023015"/>
    </source>
</evidence>
<dbReference type="FunFam" id="1.10.1740.10:FF:000009">
    <property type="entry name" value="RNA polymerase sigma factor"/>
    <property type="match status" value="1"/>
</dbReference>
<dbReference type="InterPro" id="IPR007627">
    <property type="entry name" value="RNA_pol_sigma70_r2"/>
</dbReference>
<dbReference type="PANTHER" id="PTHR43133">
    <property type="entry name" value="RNA POLYMERASE ECF-TYPE SIGMA FACTO"/>
    <property type="match status" value="1"/>
</dbReference>
<evidence type="ECO:0000256" key="1">
    <source>
        <dbReference type="ARBA" id="ARBA00010641"/>
    </source>
</evidence>
<protein>
    <submittedName>
        <fullName evidence="7">RNA polymerase sigma-70 factor (ECF subfamily)</fullName>
    </submittedName>
</protein>
<dbReference type="Pfam" id="PF04542">
    <property type="entry name" value="Sigma70_r2"/>
    <property type="match status" value="1"/>
</dbReference>
<comment type="caution">
    <text evidence="7">The sequence shown here is derived from an EMBL/GenBank/DDBJ whole genome shotgun (WGS) entry which is preliminary data.</text>
</comment>
<evidence type="ECO:0000256" key="3">
    <source>
        <dbReference type="ARBA" id="ARBA00023082"/>
    </source>
</evidence>
<feature type="domain" description="RNA polymerase sigma factor 70 region 4 type 2" evidence="6">
    <location>
        <begin position="112"/>
        <end position="164"/>
    </location>
</feature>
<comment type="similarity">
    <text evidence="1">Belongs to the sigma-70 factor family. ECF subfamily.</text>
</comment>
<gene>
    <name evidence="7" type="ORF">CLV83_2340</name>
</gene>
<dbReference type="OrthoDB" id="9797134at2"/>
<reference evidence="7 8" key="1">
    <citation type="submission" date="2019-03" db="EMBL/GenBank/DDBJ databases">
        <title>Genomic Encyclopedia of Archaeal and Bacterial Type Strains, Phase II (KMG-II): from individual species to whole genera.</title>
        <authorList>
            <person name="Goeker M."/>
        </authorList>
    </citation>
    <scope>NUCLEOTIDE SEQUENCE [LARGE SCALE GENOMIC DNA]</scope>
    <source>
        <strain evidence="7 8">DSM 27697</strain>
    </source>
</reference>
<dbReference type="PANTHER" id="PTHR43133:SF63">
    <property type="entry name" value="RNA POLYMERASE SIGMA FACTOR FECI-RELATED"/>
    <property type="match status" value="1"/>
</dbReference>
<dbReference type="AlphaFoldDB" id="A0A4R1GJN4"/>
<keyword evidence="8" id="KW-1185">Reference proteome</keyword>
<dbReference type="InterPro" id="IPR013249">
    <property type="entry name" value="RNA_pol_sigma70_r4_t2"/>
</dbReference>
<evidence type="ECO:0000259" key="5">
    <source>
        <dbReference type="Pfam" id="PF04542"/>
    </source>
</evidence>
<dbReference type="NCBIfam" id="TIGR02937">
    <property type="entry name" value="sigma70-ECF"/>
    <property type="match status" value="1"/>
</dbReference>
<dbReference type="Pfam" id="PF08281">
    <property type="entry name" value="Sigma70_r4_2"/>
    <property type="match status" value="1"/>
</dbReference>
<evidence type="ECO:0000256" key="4">
    <source>
        <dbReference type="ARBA" id="ARBA00023163"/>
    </source>
</evidence>
<proteinExistence type="inferred from homology"/>
<feature type="domain" description="RNA polymerase sigma-70 region 2" evidence="5">
    <location>
        <begin position="15"/>
        <end position="80"/>
    </location>
</feature>
<dbReference type="EMBL" id="SMFU01000008">
    <property type="protein sequence ID" value="TCK07471.1"/>
    <property type="molecule type" value="Genomic_DNA"/>
</dbReference>
<dbReference type="Gene3D" id="1.10.1740.10">
    <property type="match status" value="1"/>
</dbReference>
<keyword evidence="3" id="KW-0731">Sigma factor</keyword>
<dbReference type="Proteomes" id="UP000294546">
    <property type="component" value="Unassembled WGS sequence"/>
</dbReference>
<dbReference type="Gene3D" id="1.10.10.10">
    <property type="entry name" value="Winged helix-like DNA-binding domain superfamily/Winged helix DNA-binding domain"/>
    <property type="match status" value="1"/>
</dbReference>
<dbReference type="GO" id="GO:0003677">
    <property type="term" value="F:DNA binding"/>
    <property type="evidence" value="ECO:0007669"/>
    <property type="project" value="InterPro"/>
</dbReference>
<accession>A0A4R1GJN4</accession>
<dbReference type="SUPFAM" id="SSF88946">
    <property type="entry name" value="Sigma2 domain of RNA polymerase sigma factors"/>
    <property type="match status" value="1"/>
</dbReference>
<dbReference type="InterPro" id="IPR013324">
    <property type="entry name" value="RNA_pol_sigma_r3/r4-like"/>
</dbReference>
<dbReference type="RefSeq" id="WP_132292144.1">
    <property type="nucleotide sequence ID" value="NZ_SMFU01000008.1"/>
</dbReference>
<evidence type="ECO:0000259" key="6">
    <source>
        <dbReference type="Pfam" id="PF08281"/>
    </source>
</evidence>
<dbReference type="InterPro" id="IPR036388">
    <property type="entry name" value="WH-like_DNA-bd_sf"/>
</dbReference>
<evidence type="ECO:0000313" key="7">
    <source>
        <dbReference type="EMBL" id="TCK07471.1"/>
    </source>
</evidence>
<dbReference type="InterPro" id="IPR039425">
    <property type="entry name" value="RNA_pol_sigma-70-like"/>
</dbReference>
<keyword evidence="2" id="KW-0805">Transcription regulation</keyword>
<name>A0A4R1GJN4_9GAMM</name>
<dbReference type="InterPro" id="IPR014284">
    <property type="entry name" value="RNA_pol_sigma-70_dom"/>
</dbReference>
<dbReference type="GO" id="GO:0006352">
    <property type="term" value="P:DNA-templated transcription initiation"/>
    <property type="evidence" value="ECO:0007669"/>
    <property type="project" value="InterPro"/>
</dbReference>
<sequence>MSGTDSAHSSDIHNLYTHHSGWLHSWLRKRLGCSETAADLAQDTYLRVLQRDRCGIRVREPRAYLAKIAKGLMINHWRRLDIERAYLDALSVQPDAVSPSAEEHHLVIEALLEIDALLRRLPEKPRRAFLMSRLDGHTYAQIGEALGVSERMVKKYMAQAMYHLLVIAEV</sequence>
<dbReference type="SUPFAM" id="SSF88659">
    <property type="entry name" value="Sigma3 and sigma4 domains of RNA polymerase sigma factors"/>
    <property type="match status" value="1"/>
</dbReference>
<dbReference type="InterPro" id="IPR013325">
    <property type="entry name" value="RNA_pol_sigma_r2"/>
</dbReference>
<keyword evidence="4" id="KW-0804">Transcription</keyword>